<dbReference type="STRING" id="1353952.A0A165DTF8"/>
<feature type="domain" description="LsmAD" evidence="2">
    <location>
        <begin position="205"/>
        <end position="276"/>
    </location>
</feature>
<feature type="region of interest" description="Disordered" evidence="1">
    <location>
        <begin position="697"/>
        <end position="735"/>
    </location>
</feature>
<gene>
    <name evidence="3" type="ORF">CALCODRAFT_486277</name>
</gene>
<feature type="region of interest" description="Disordered" evidence="1">
    <location>
        <begin position="574"/>
        <end position="679"/>
    </location>
</feature>
<feature type="region of interest" description="Disordered" evidence="1">
    <location>
        <begin position="235"/>
        <end position="279"/>
    </location>
</feature>
<feature type="region of interest" description="Disordered" evidence="1">
    <location>
        <begin position="821"/>
        <end position="845"/>
    </location>
</feature>
<protein>
    <recommendedName>
        <fullName evidence="2">LsmAD domain-containing protein</fullName>
    </recommendedName>
</protein>
<reference evidence="3 4" key="1">
    <citation type="journal article" date="2016" name="Mol. Biol. Evol.">
        <title>Comparative Genomics of Early-Diverging Mushroom-Forming Fungi Provides Insights into the Origins of Lignocellulose Decay Capabilities.</title>
        <authorList>
            <person name="Nagy L.G."/>
            <person name="Riley R."/>
            <person name="Tritt A."/>
            <person name="Adam C."/>
            <person name="Daum C."/>
            <person name="Floudas D."/>
            <person name="Sun H."/>
            <person name="Yadav J.S."/>
            <person name="Pangilinan J."/>
            <person name="Larsson K.H."/>
            <person name="Matsuura K."/>
            <person name="Barry K."/>
            <person name="Labutti K."/>
            <person name="Kuo R."/>
            <person name="Ohm R.A."/>
            <person name="Bhattacharya S.S."/>
            <person name="Shirouzu T."/>
            <person name="Yoshinaga Y."/>
            <person name="Martin F.M."/>
            <person name="Grigoriev I.V."/>
            <person name="Hibbett D.S."/>
        </authorList>
    </citation>
    <scope>NUCLEOTIDE SEQUENCE [LARGE SCALE GENOMIC DNA]</scope>
    <source>
        <strain evidence="3 4">HHB12733</strain>
    </source>
</reference>
<feature type="region of interest" description="Disordered" evidence="1">
    <location>
        <begin position="868"/>
        <end position="893"/>
    </location>
</feature>
<feature type="region of interest" description="Disordered" evidence="1">
    <location>
        <begin position="1"/>
        <end position="33"/>
    </location>
</feature>
<dbReference type="PANTHER" id="PTHR12854">
    <property type="entry name" value="ATAXIN 2-RELATED"/>
    <property type="match status" value="1"/>
</dbReference>
<organism evidence="3 4">
    <name type="scientific">Calocera cornea HHB12733</name>
    <dbReference type="NCBI Taxonomy" id="1353952"/>
    <lineage>
        <taxon>Eukaryota</taxon>
        <taxon>Fungi</taxon>
        <taxon>Dikarya</taxon>
        <taxon>Basidiomycota</taxon>
        <taxon>Agaricomycotina</taxon>
        <taxon>Dacrymycetes</taxon>
        <taxon>Dacrymycetales</taxon>
        <taxon>Dacrymycetaceae</taxon>
        <taxon>Calocera</taxon>
    </lineage>
</organism>
<evidence type="ECO:0000313" key="4">
    <source>
        <dbReference type="Proteomes" id="UP000076842"/>
    </source>
</evidence>
<feature type="compositionally biased region" description="Pro residues" evidence="1">
    <location>
        <begin position="719"/>
        <end position="730"/>
    </location>
</feature>
<dbReference type="InterPro" id="IPR009604">
    <property type="entry name" value="LsmAD_domain"/>
</dbReference>
<proteinExistence type="predicted"/>
<dbReference type="OrthoDB" id="2275718at2759"/>
<feature type="region of interest" description="Disordered" evidence="1">
    <location>
        <begin position="378"/>
        <end position="414"/>
    </location>
</feature>
<dbReference type="PANTHER" id="PTHR12854:SF7">
    <property type="entry name" value="ATAXIN-2 HOMOLOG"/>
    <property type="match status" value="1"/>
</dbReference>
<feature type="compositionally biased region" description="Pro residues" evidence="1">
    <location>
        <begin position="643"/>
        <end position="653"/>
    </location>
</feature>
<feature type="compositionally biased region" description="Low complexity" evidence="1">
    <location>
        <begin position="383"/>
        <end position="402"/>
    </location>
</feature>
<feature type="region of interest" description="Disordered" evidence="1">
    <location>
        <begin position="297"/>
        <end position="318"/>
    </location>
</feature>
<evidence type="ECO:0000313" key="3">
    <source>
        <dbReference type="EMBL" id="KZT53513.1"/>
    </source>
</evidence>
<feature type="compositionally biased region" description="Low complexity" evidence="1">
    <location>
        <begin position="600"/>
        <end position="613"/>
    </location>
</feature>
<dbReference type="AlphaFoldDB" id="A0A165DTF8"/>
<dbReference type="GO" id="GO:0003729">
    <property type="term" value="F:mRNA binding"/>
    <property type="evidence" value="ECO:0007669"/>
    <property type="project" value="TreeGrafter"/>
</dbReference>
<dbReference type="InterPro" id="IPR045117">
    <property type="entry name" value="ATXN2-like"/>
</dbReference>
<accession>A0A165DTF8</accession>
<evidence type="ECO:0000259" key="2">
    <source>
        <dbReference type="SMART" id="SM01272"/>
    </source>
</evidence>
<dbReference type="Pfam" id="PF06741">
    <property type="entry name" value="LsmAD"/>
    <property type="match status" value="1"/>
</dbReference>
<dbReference type="GO" id="GO:0034063">
    <property type="term" value="P:stress granule assembly"/>
    <property type="evidence" value="ECO:0007669"/>
    <property type="project" value="TreeGrafter"/>
</dbReference>
<dbReference type="Proteomes" id="UP000076842">
    <property type="component" value="Unassembled WGS sequence"/>
</dbReference>
<feature type="compositionally biased region" description="Polar residues" evidence="1">
    <location>
        <begin position="614"/>
        <end position="631"/>
    </location>
</feature>
<feature type="compositionally biased region" description="Polar residues" evidence="1">
    <location>
        <begin position="299"/>
        <end position="308"/>
    </location>
</feature>
<name>A0A165DTF8_9BASI</name>
<feature type="region of interest" description="Disordered" evidence="1">
    <location>
        <begin position="498"/>
        <end position="519"/>
    </location>
</feature>
<keyword evidence="4" id="KW-1185">Reference proteome</keyword>
<dbReference type="SMART" id="SM01272">
    <property type="entry name" value="LsmAD"/>
    <property type="match status" value="1"/>
</dbReference>
<dbReference type="InParanoid" id="A0A165DTF8"/>
<sequence length="893" mass="92606">MAPNMAPAGMHSPRSVPSGLNGHPSFSNIAQAGGMSPSAMGMGNGAGTSGLSANIGAKVVVSLSNGQRFEGILSDARLDNQFLLTDAKEPNGNVRAKLQVMSHQLMSWNIIEPASAKPAASSEAASSAEAISDAGFRTDGDIASAAAGFRERDLVGPGAWANDTSAGLPPLPNFNDGHTSGGDDVTFGMQSSGGWDQFAANEKLFGVKTSFDEDLYTTKLDRSASDFKEREKRAQKLAEEIQQSSTANVHIAEERGAKVDDSGVNEEDKYSGVARNPNVYMPPAARRAAAAAAAANGSPLGSSKALSPQPTPAVLNTKASSPIVPTAGSTAVPLAVSSSAPSAPVVPTLAANGVVESAEPVDMPTSVKDEPTPALATEAKSDTTAATEKPAAKAATGASTVASPPASVGAGDKHSNALTKVPQVTVENPLVQDFRNFVHAEKERLTTQRKNLAKSEKDKRIADLIRFSSSFKLNKEVPEDLVNIMTKDEEKKRLILEKSKQDAKTNGARAIGPAPSMNPSTSTRYGLGVAQAANAVKSPAANAIPPSSSASAAPSTNAKAVKLADKYAIPDIPPFNPGKAKAPAATRHGLNSGSVTPGKATPAAESTPSTSPSNEFKLNINASSFRPNANAPSFKPVNGASPSPVPSGSPVRPPLSKKPTEEPAAPSQPNPFFGSSPLKKGSVHIKDDFSPFKHNKVAEASSTPSNWPFSGKRYASLLPPQPTPPPPQQMPAPFEENNPEVQMAQAQAYMQMYAGYRYGYPGPPPMPMPGHPNGYMPPPQFMPIYGPMPGVPGGGPPAMYAHPMMSPMGPPGAQYMQSPVPAPSPYPGAPNGAGAGRGSMPPTPLPPHAYAHYPNPQMPQGMPYQMMMQPGPPNGPPMTFEAQGPPMPMGPPH</sequence>
<dbReference type="EMBL" id="KV424035">
    <property type="protein sequence ID" value="KZT53513.1"/>
    <property type="molecule type" value="Genomic_DNA"/>
</dbReference>
<dbReference type="GO" id="GO:0010494">
    <property type="term" value="C:cytoplasmic stress granule"/>
    <property type="evidence" value="ECO:0007669"/>
    <property type="project" value="TreeGrafter"/>
</dbReference>
<feature type="compositionally biased region" description="Basic and acidic residues" evidence="1">
    <location>
        <begin position="251"/>
        <end position="270"/>
    </location>
</feature>
<evidence type="ECO:0000256" key="1">
    <source>
        <dbReference type="SAM" id="MobiDB-lite"/>
    </source>
</evidence>